<dbReference type="CDD" id="cd18582">
    <property type="entry name" value="ABC_6TM_ATM1_ABCB7"/>
    <property type="match status" value="1"/>
</dbReference>
<comment type="subcellular location">
    <subcellularLocation>
        <location evidence="1">Cell membrane</location>
        <topology evidence="1">Multi-pass membrane protein</topology>
    </subcellularLocation>
</comment>
<gene>
    <name evidence="8" type="ORF">EQU50_02225</name>
</gene>
<dbReference type="Gene3D" id="1.20.1560.10">
    <property type="entry name" value="ABC transporter type 1, transmembrane domain"/>
    <property type="match status" value="1"/>
</dbReference>
<dbReference type="EMBL" id="SCFB01000004">
    <property type="protein sequence ID" value="RZI46428.1"/>
    <property type="molecule type" value="Genomic_DNA"/>
</dbReference>
<dbReference type="Proteomes" id="UP000293550">
    <property type="component" value="Unassembled WGS sequence"/>
</dbReference>
<feature type="transmembrane region" description="Helical" evidence="6">
    <location>
        <begin position="135"/>
        <end position="155"/>
    </location>
</feature>
<keyword evidence="5 6" id="KW-0472">Membrane</keyword>
<dbReference type="PANTHER" id="PTHR24221">
    <property type="entry name" value="ATP-BINDING CASSETTE SUB-FAMILY B"/>
    <property type="match status" value="1"/>
</dbReference>
<dbReference type="RefSeq" id="WP_130153535.1">
    <property type="nucleotide sequence ID" value="NZ_SCFB01000004.1"/>
</dbReference>
<evidence type="ECO:0000256" key="1">
    <source>
        <dbReference type="ARBA" id="ARBA00004651"/>
    </source>
</evidence>
<dbReference type="InterPro" id="IPR036640">
    <property type="entry name" value="ABC1_TM_sf"/>
</dbReference>
<keyword evidence="9" id="KW-1185">Reference proteome</keyword>
<dbReference type="SUPFAM" id="SSF90123">
    <property type="entry name" value="ABC transporter transmembrane region"/>
    <property type="match status" value="1"/>
</dbReference>
<feature type="transmembrane region" description="Helical" evidence="6">
    <location>
        <begin position="24"/>
        <end position="42"/>
    </location>
</feature>
<evidence type="ECO:0000256" key="6">
    <source>
        <dbReference type="SAM" id="Phobius"/>
    </source>
</evidence>
<name>A0A4Q7DJD7_9PROT</name>
<dbReference type="PANTHER" id="PTHR24221:SF402">
    <property type="entry name" value="IRON-SULFUR CLUSTERS TRANSPORTER ABCB7, MITOCHONDRIAL"/>
    <property type="match status" value="1"/>
</dbReference>
<dbReference type="InterPro" id="IPR011527">
    <property type="entry name" value="ABC1_TM_dom"/>
</dbReference>
<comment type="caution">
    <text evidence="8">The sequence shown here is derived from an EMBL/GenBank/DDBJ whole genome shotgun (WGS) entry which is preliminary data.</text>
</comment>
<dbReference type="PROSITE" id="PS50929">
    <property type="entry name" value="ABC_TM1F"/>
    <property type="match status" value="1"/>
</dbReference>
<feature type="transmembrane region" description="Helical" evidence="6">
    <location>
        <begin position="161"/>
        <end position="182"/>
    </location>
</feature>
<keyword evidence="4 6" id="KW-1133">Transmembrane helix</keyword>
<evidence type="ECO:0000313" key="8">
    <source>
        <dbReference type="EMBL" id="RZI46428.1"/>
    </source>
</evidence>
<accession>A0A4Q7DJD7</accession>
<evidence type="ECO:0000256" key="4">
    <source>
        <dbReference type="ARBA" id="ARBA00022989"/>
    </source>
</evidence>
<dbReference type="AlphaFoldDB" id="A0A4Q7DJD7"/>
<dbReference type="GO" id="GO:0006879">
    <property type="term" value="P:intracellular iron ion homeostasis"/>
    <property type="evidence" value="ECO:0007669"/>
    <property type="project" value="TreeGrafter"/>
</dbReference>
<dbReference type="Pfam" id="PF00664">
    <property type="entry name" value="ABC_membrane"/>
    <property type="match status" value="1"/>
</dbReference>
<keyword evidence="8" id="KW-0067">ATP-binding</keyword>
<organism evidence="8 9">
    <name type="scientific">Candidatus Finniella inopinata</name>
    <dbReference type="NCBI Taxonomy" id="1696036"/>
    <lineage>
        <taxon>Bacteria</taxon>
        <taxon>Pseudomonadati</taxon>
        <taxon>Pseudomonadota</taxon>
        <taxon>Alphaproteobacteria</taxon>
        <taxon>Holosporales</taxon>
        <taxon>Candidatus Paracaedibacteraceae</taxon>
        <taxon>Candidatus Finniella</taxon>
    </lineage>
</organism>
<dbReference type="GO" id="GO:0005524">
    <property type="term" value="F:ATP binding"/>
    <property type="evidence" value="ECO:0007669"/>
    <property type="project" value="UniProtKB-KW"/>
</dbReference>
<feature type="transmembrane region" description="Helical" evidence="6">
    <location>
        <begin position="285"/>
        <end position="306"/>
    </location>
</feature>
<keyword evidence="3 6" id="KW-0812">Transmembrane</keyword>
<feature type="transmembrane region" description="Helical" evidence="6">
    <location>
        <begin position="251"/>
        <end position="273"/>
    </location>
</feature>
<keyword evidence="8" id="KW-0547">Nucleotide-binding</keyword>
<dbReference type="GO" id="GO:0140359">
    <property type="term" value="F:ABC-type transporter activity"/>
    <property type="evidence" value="ECO:0007669"/>
    <property type="project" value="InterPro"/>
</dbReference>
<protein>
    <submittedName>
        <fullName evidence="8">ABC transporter ATP-binding protein/permease</fullName>
    </submittedName>
</protein>
<proteinExistence type="predicted"/>
<keyword evidence="2" id="KW-0813">Transport</keyword>
<dbReference type="OrthoDB" id="5288404at2"/>
<evidence type="ECO:0000256" key="5">
    <source>
        <dbReference type="ARBA" id="ARBA00023136"/>
    </source>
</evidence>
<reference evidence="8 9" key="1">
    <citation type="submission" date="2018-10" db="EMBL/GenBank/DDBJ databases">
        <title>An updated phylogeny of the Alphaproteobacteria reveals that the parasitic Rickettsiales and Holosporales have independent origins.</title>
        <authorList>
            <person name="Munoz-Gomez S.A."/>
            <person name="Hess S."/>
            <person name="Burger G."/>
            <person name="Lang B.F."/>
            <person name="Susko E."/>
            <person name="Slamovits C.H."/>
            <person name="Roger A.J."/>
        </authorList>
    </citation>
    <scope>NUCLEOTIDE SEQUENCE [LARGE SCALE GENOMIC DNA]</scope>
    <source>
        <strain evidence="8">HOLO01</strain>
    </source>
</reference>
<evidence type="ECO:0000313" key="9">
    <source>
        <dbReference type="Proteomes" id="UP000293550"/>
    </source>
</evidence>
<evidence type="ECO:0000256" key="3">
    <source>
        <dbReference type="ARBA" id="ARBA00022692"/>
    </source>
</evidence>
<evidence type="ECO:0000259" key="7">
    <source>
        <dbReference type="PROSITE" id="PS50929"/>
    </source>
</evidence>
<evidence type="ECO:0000256" key="2">
    <source>
        <dbReference type="ARBA" id="ARBA00022448"/>
    </source>
</evidence>
<dbReference type="InterPro" id="IPR039421">
    <property type="entry name" value="Type_1_exporter"/>
</dbReference>
<sequence>MSTPKLSTFRKLWPSLWPQCMPGVRVRVVIASAALILSKIALLATPLTWKYAVDHLMHNPKIIPYSLIIFYGAARLASSLFSEVRDAVFAQVAQRALRQIGVKVFEHLHHLSLRFHLDRQTGGITRIIERGTKSIETLLTFLTFSILPTIVEIILVCGALWWFYGISFSMVILVTMAAYIFYTLKLTEWRIHYVRSMNASDNLAQTKAIDSLLNYETVKYFSNEVHEKNRFDAALRQYEIAALQGKISLSYLNIGQAVIMSLGLIAVMVLASLGITQNTMTTGDLIAVNLFLIQLAIPLFNLGFAYREIKLALVNLEEMFHLLDEPQDIKDIPNARPLAFKGGKVIFDKVSFAYQPMAIALTSPQPSF</sequence>
<feature type="transmembrane region" description="Helical" evidence="6">
    <location>
        <begin position="62"/>
        <end position="81"/>
    </location>
</feature>
<feature type="domain" description="ABC transmembrane type-1" evidence="7">
    <location>
        <begin position="29"/>
        <end position="311"/>
    </location>
</feature>
<dbReference type="GO" id="GO:0005886">
    <property type="term" value="C:plasma membrane"/>
    <property type="evidence" value="ECO:0007669"/>
    <property type="project" value="UniProtKB-SubCell"/>
</dbReference>